<reference evidence="31" key="1">
    <citation type="submission" date="2023-08" db="EMBL/GenBank/DDBJ databases">
        <title>Pelteobagrus vachellii genome.</title>
        <authorList>
            <person name="Liu H."/>
        </authorList>
    </citation>
    <scope>NUCLEOTIDE SEQUENCE</scope>
    <source>
        <strain evidence="31">PRFRI_2022a</strain>
        <tissue evidence="31">Muscle</tissue>
    </source>
</reference>
<feature type="signal peptide" evidence="27">
    <location>
        <begin position="1"/>
        <end position="25"/>
    </location>
</feature>
<keyword evidence="21" id="KW-0325">Glycoprotein</keyword>
<dbReference type="PANTHER" id="PTHR24278:SF31">
    <property type="entry name" value="COAGULATION FACTOR IX"/>
    <property type="match status" value="1"/>
</dbReference>
<evidence type="ECO:0000256" key="26">
    <source>
        <dbReference type="RuleBase" id="RU363034"/>
    </source>
</evidence>
<evidence type="ECO:0000256" key="4">
    <source>
        <dbReference type="ARBA" id="ARBA00012066"/>
    </source>
</evidence>
<dbReference type="Gene3D" id="4.10.740.10">
    <property type="entry name" value="Coagulation Factor IX"/>
    <property type="match status" value="1"/>
</dbReference>
<evidence type="ECO:0000256" key="8">
    <source>
        <dbReference type="ARBA" id="ARBA00022536"/>
    </source>
</evidence>
<keyword evidence="18" id="KW-0094">Blood coagulation</keyword>
<feature type="domain" description="EGF-like" evidence="28">
    <location>
        <begin position="91"/>
        <end position="127"/>
    </location>
</feature>
<dbReference type="InterPro" id="IPR000294">
    <property type="entry name" value="GLA_domain"/>
</dbReference>
<dbReference type="Pfam" id="PF14670">
    <property type="entry name" value="FXa_inhibition"/>
    <property type="match status" value="1"/>
</dbReference>
<keyword evidence="11" id="KW-0356">Hemostasis</keyword>
<evidence type="ECO:0000256" key="21">
    <source>
        <dbReference type="ARBA" id="ARBA00023180"/>
    </source>
</evidence>
<keyword evidence="20 25" id="KW-1015">Disulfide bond</keyword>
<dbReference type="InterPro" id="IPR001254">
    <property type="entry name" value="Trypsin_dom"/>
</dbReference>
<dbReference type="PROSITE" id="PS01187">
    <property type="entry name" value="EGF_CA"/>
    <property type="match status" value="1"/>
</dbReference>
<dbReference type="SUPFAM" id="SSF57196">
    <property type="entry name" value="EGF/Laminin"/>
    <property type="match status" value="1"/>
</dbReference>
<evidence type="ECO:0000256" key="18">
    <source>
        <dbReference type="ARBA" id="ARBA00023084"/>
    </source>
</evidence>
<evidence type="ECO:0000256" key="2">
    <source>
        <dbReference type="ARBA" id="ARBA00002741"/>
    </source>
</evidence>
<dbReference type="GO" id="GO:0006508">
    <property type="term" value="P:proteolysis"/>
    <property type="evidence" value="ECO:0007669"/>
    <property type="project" value="UniProtKB-KW"/>
</dbReference>
<protein>
    <recommendedName>
        <fullName evidence="5">Coagulation factor IX</fullName>
        <ecNumber evidence="4">3.4.21.22</ecNumber>
    </recommendedName>
    <alternativeName>
        <fullName evidence="23">Christmas factor</fullName>
    </alternativeName>
</protein>
<evidence type="ECO:0000313" key="31">
    <source>
        <dbReference type="EMBL" id="KAK2823058.1"/>
    </source>
</evidence>
<dbReference type="InterPro" id="IPR043504">
    <property type="entry name" value="Peptidase_S1_PA_chymotrypsin"/>
</dbReference>
<evidence type="ECO:0000256" key="17">
    <source>
        <dbReference type="ARBA" id="ARBA00022842"/>
    </source>
</evidence>
<comment type="caution">
    <text evidence="31">The sequence shown here is derived from an EMBL/GenBank/DDBJ whole genome shotgun (WGS) entry which is preliminary data.</text>
</comment>
<dbReference type="EMBL" id="JAVHJS010000021">
    <property type="protein sequence ID" value="KAK2823058.1"/>
    <property type="molecule type" value="Genomic_DNA"/>
</dbReference>
<evidence type="ECO:0000256" key="9">
    <source>
        <dbReference type="ARBA" id="ARBA00022553"/>
    </source>
</evidence>
<dbReference type="InterPro" id="IPR018114">
    <property type="entry name" value="TRYPSIN_HIS"/>
</dbReference>
<dbReference type="GO" id="GO:0005615">
    <property type="term" value="C:extracellular space"/>
    <property type="evidence" value="ECO:0007669"/>
    <property type="project" value="TreeGrafter"/>
</dbReference>
<dbReference type="Proteomes" id="UP001187315">
    <property type="component" value="Unassembled WGS sequence"/>
</dbReference>
<evidence type="ECO:0000313" key="32">
    <source>
        <dbReference type="Proteomes" id="UP001187315"/>
    </source>
</evidence>
<dbReference type="EC" id="3.4.21.22" evidence="4"/>
<sequence length="500" mass="55903">MEKFSLITLINGVFILVSNVSLTSSGSVFMSRQTAQSVLLRQKRFNKGGLEEVMRDNLERECMEEKCNFEEAREVFENMEKTREFWIGYIDGDQCLSSPCQNGGTCKDGLSSYVCWCPISFIGKNCELELERQCDVNNGGCMHFCDVDKVQGVVCMCADGYTLGADEMSCEPRDNYPCGRLGKNIANTLATRTLLTEETVIQTHGIKHVNVTERNLTTANSTNSTDLNSATISPTPRDWNFFPTLPAITEKTNTKQRIVGGLEATPGEIPWQVALVHKEKKLVFCGGSLLSDLWVITAAHCLVEAGIGNFFVRLGEHNVKVDEQRESDHEIDEHHIHPSYQHQQSHNHDIALLKLRTPVTFSDYIIPICLGTKTFTEFLLKSVSISLVSGWGRMRYGGLESDRLQKVEVPFVDRTDCKGSDKISRFMFCAGFLTTRKDSCQGDSGGPHATRLHTDTWFLTGIISWGDECAKEGKYGVYTRVSRYINWITNMTGIRAGSSG</sequence>
<keyword evidence="32" id="KW-1185">Reference proteome</keyword>
<evidence type="ECO:0000256" key="15">
    <source>
        <dbReference type="ARBA" id="ARBA00022825"/>
    </source>
</evidence>
<dbReference type="Gene3D" id="2.40.10.10">
    <property type="entry name" value="Trypsin-like serine proteases"/>
    <property type="match status" value="2"/>
</dbReference>
<evidence type="ECO:0000256" key="19">
    <source>
        <dbReference type="ARBA" id="ARBA00023145"/>
    </source>
</evidence>
<evidence type="ECO:0000256" key="5">
    <source>
        <dbReference type="ARBA" id="ARBA00019454"/>
    </source>
</evidence>
<dbReference type="InterPro" id="IPR001314">
    <property type="entry name" value="Peptidase_S1A"/>
</dbReference>
<dbReference type="InterPro" id="IPR017857">
    <property type="entry name" value="Coagulation_fac-like_Gla_dom"/>
</dbReference>
<dbReference type="CDD" id="cd00054">
    <property type="entry name" value="EGF_CA"/>
    <property type="match status" value="1"/>
</dbReference>
<evidence type="ECO:0000259" key="30">
    <source>
        <dbReference type="PROSITE" id="PS50998"/>
    </source>
</evidence>
<feature type="active site" description="Charge relay system" evidence="24">
    <location>
        <position position="444"/>
    </location>
</feature>
<evidence type="ECO:0000256" key="7">
    <source>
        <dbReference type="ARBA" id="ARBA00022525"/>
    </source>
</evidence>
<dbReference type="SUPFAM" id="SSF50494">
    <property type="entry name" value="Trypsin-like serine proteases"/>
    <property type="match status" value="1"/>
</dbReference>
<keyword evidence="22" id="KW-0379">Hydroxylation</keyword>
<dbReference type="GO" id="GO:0004252">
    <property type="term" value="F:serine-type endopeptidase activity"/>
    <property type="evidence" value="ECO:0007669"/>
    <property type="project" value="UniProtKB-EC"/>
</dbReference>
<feature type="active site" description="Charge relay system" evidence="24">
    <location>
        <position position="300"/>
    </location>
</feature>
<accession>A0AA88LS90</accession>
<dbReference type="PROSITE" id="PS00135">
    <property type="entry name" value="TRYPSIN_SER"/>
    <property type="match status" value="1"/>
</dbReference>
<feature type="domain" description="Gla" evidence="30">
    <location>
        <begin position="45"/>
        <end position="91"/>
    </location>
</feature>
<feature type="domain" description="Peptidase S1" evidence="29">
    <location>
        <begin position="258"/>
        <end position="493"/>
    </location>
</feature>
<evidence type="ECO:0000256" key="23">
    <source>
        <dbReference type="ARBA" id="ARBA00031357"/>
    </source>
</evidence>
<keyword evidence="7" id="KW-0964">Secreted</keyword>
<dbReference type="PRINTS" id="PR00722">
    <property type="entry name" value="CHYMOTRYPSIN"/>
</dbReference>
<dbReference type="Gene3D" id="2.10.25.10">
    <property type="entry name" value="Laminin"/>
    <property type="match status" value="2"/>
</dbReference>
<dbReference type="CDD" id="cd00190">
    <property type="entry name" value="Tryp_SPc"/>
    <property type="match status" value="1"/>
</dbReference>
<dbReference type="SMART" id="SM00069">
    <property type="entry name" value="GLA"/>
    <property type="match status" value="1"/>
</dbReference>
<dbReference type="InterPro" id="IPR000742">
    <property type="entry name" value="EGF"/>
</dbReference>
<evidence type="ECO:0000256" key="14">
    <source>
        <dbReference type="ARBA" id="ARBA00022801"/>
    </source>
</evidence>
<dbReference type="PROSITE" id="PS00022">
    <property type="entry name" value="EGF_1"/>
    <property type="match status" value="1"/>
</dbReference>
<dbReference type="InterPro" id="IPR009003">
    <property type="entry name" value="Peptidase_S1_PA"/>
</dbReference>
<dbReference type="PROSITE" id="PS00010">
    <property type="entry name" value="ASX_HYDROXYL"/>
    <property type="match status" value="1"/>
</dbReference>
<evidence type="ECO:0000256" key="22">
    <source>
        <dbReference type="ARBA" id="ARBA00023278"/>
    </source>
</evidence>
<keyword evidence="9" id="KW-0597">Phosphoprotein</keyword>
<dbReference type="AlphaFoldDB" id="A0AA88LS90"/>
<dbReference type="SMART" id="SM00179">
    <property type="entry name" value="EGF_CA"/>
    <property type="match status" value="1"/>
</dbReference>
<keyword evidence="19" id="KW-0865">Zymogen</keyword>
<dbReference type="PANTHER" id="PTHR24278">
    <property type="entry name" value="COAGULATION FACTOR"/>
    <property type="match status" value="1"/>
</dbReference>
<evidence type="ECO:0000256" key="10">
    <source>
        <dbReference type="ARBA" id="ARBA00022670"/>
    </source>
</evidence>
<evidence type="ECO:0000256" key="25">
    <source>
        <dbReference type="PROSITE-ProRule" id="PRU00076"/>
    </source>
</evidence>
<dbReference type="InterPro" id="IPR001881">
    <property type="entry name" value="EGF-like_Ca-bd_dom"/>
</dbReference>
<evidence type="ECO:0000256" key="11">
    <source>
        <dbReference type="ARBA" id="ARBA00022696"/>
    </source>
</evidence>
<organism evidence="31 32">
    <name type="scientific">Tachysurus vachellii</name>
    <name type="common">Darkbarbel catfish</name>
    <name type="synonym">Pelteobagrus vachellii</name>
    <dbReference type="NCBI Taxonomy" id="175792"/>
    <lineage>
        <taxon>Eukaryota</taxon>
        <taxon>Metazoa</taxon>
        <taxon>Chordata</taxon>
        <taxon>Craniata</taxon>
        <taxon>Vertebrata</taxon>
        <taxon>Euteleostomi</taxon>
        <taxon>Actinopterygii</taxon>
        <taxon>Neopterygii</taxon>
        <taxon>Teleostei</taxon>
        <taxon>Ostariophysi</taxon>
        <taxon>Siluriformes</taxon>
        <taxon>Bagridae</taxon>
        <taxon>Tachysurus</taxon>
    </lineage>
</organism>
<dbReference type="InterPro" id="IPR012224">
    <property type="entry name" value="Pept_S1A_FX"/>
</dbReference>
<feature type="chain" id="PRO_5041735632" description="Coagulation factor IX" evidence="27">
    <location>
        <begin position="26"/>
        <end position="500"/>
    </location>
</feature>
<dbReference type="PRINTS" id="PR00010">
    <property type="entry name" value="EGFBLOOD"/>
</dbReference>
<dbReference type="FunFam" id="2.10.25.10:FF:000162">
    <property type="entry name" value="Coagulation factor X (Predicted)"/>
    <property type="match status" value="1"/>
</dbReference>
<evidence type="ECO:0000256" key="6">
    <source>
        <dbReference type="ARBA" id="ARBA00022479"/>
    </source>
</evidence>
<dbReference type="PROSITE" id="PS50240">
    <property type="entry name" value="TRYPSIN_DOM"/>
    <property type="match status" value="1"/>
</dbReference>
<keyword evidence="10 26" id="KW-0645">Protease</keyword>
<keyword evidence="13 27" id="KW-0732">Signal</keyword>
<evidence type="ECO:0000259" key="28">
    <source>
        <dbReference type="PROSITE" id="PS50026"/>
    </source>
</evidence>
<evidence type="ECO:0000256" key="27">
    <source>
        <dbReference type="SAM" id="SignalP"/>
    </source>
</evidence>
<dbReference type="InterPro" id="IPR035972">
    <property type="entry name" value="GLA-like_dom_SF"/>
</dbReference>
<dbReference type="SMART" id="SM00020">
    <property type="entry name" value="Tryp_SPc"/>
    <property type="match status" value="1"/>
</dbReference>
<feature type="disulfide bond" evidence="25">
    <location>
        <begin position="117"/>
        <end position="126"/>
    </location>
</feature>
<dbReference type="PROSITE" id="PS00134">
    <property type="entry name" value="TRYPSIN_HIS"/>
    <property type="match status" value="1"/>
</dbReference>
<dbReference type="GO" id="GO:0005509">
    <property type="term" value="F:calcium ion binding"/>
    <property type="evidence" value="ECO:0007669"/>
    <property type="project" value="InterPro"/>
</dbReference>
<keyword evidence="6" id="KW-0301">Gamma-carboxyglutamic acid</keyword>
<comment type="subcellular location">
    <subcellularLocation>
        <location evidence="3">Secreted</location>
    </subcellularLocation>
</comment>
<dbReference type="InterPro" id="IPR018097">
    <property type="entry name" value="EGF_Ca-bd_CS"/>
</dbReference>
<keyword evidence="12" id="KW-0479">Metal-binding</keyword>
<evidence type="ECO:0000256" key="1">
    <source>
        <dbReference type="ARBA" id="ARBA00001368"/>
    </source>
</evidence>
<dbReference type="Pfam" id="PF00594">
    <property type="entry name" value="Gla"/>
    <property type="match status" value="1"/>
</dbReference>
<dbReference type="SMART" id="SM00181">
    <property type="entry name" value="EGF"/>
    <property type="match status" value="2"/>
</dbReference>
<comment type="catalytic activity">
    <reaction evidence="1">
        <text>Selective cleavage of Arg-|-Ile bond in factor X to form factor Xa.</text>
        <dbReference type="EC" id="3.4.21.22"/>
    </reaction>
</comment>
<gene>
    <name evidence="31" type="ORF">Q7C36_019658</name>
</gene>
<dbReference type="InterPro" id="IPR050442">
    <property type="entry name" value="Peptidase_S1_coag_factors"/>
</dbReference>
<proteinExistence type="predicted"/>
<evidence type="ECO:0000256" key="20">
    <source>
        <dbReference type="ARBA" id="ARBA00023157"/>
    </source>
</evidence>
<dbReference type="PROSITE" id="PS00011">
    <property type="entry name" value="GLA_1"/>
    <property type="match status" value="1"/>
</dbReference>
<evidence type="ECO:0000259" key="29">
    <source>
        <dbReference type="PROSITE" id="PS50240"/>
    </source>
</evidence>
<comment type="caution">
    <text evidence="25">Lacks conserved residue(s) required for the propagation of feature annotation.</text>
</comment>
<dbReference type="FunFam" id="4.10.740.10:FF:000001">
    <property type="entry name" value="vitamin K-dependent protein S"/>
    <property type="match status" value="1"/>
</dbReference>
<dbReference type="PIRSF" id="PIRSF001143">
    <property type="entry name" value="Factor_X"/>
    <property type="match status" value="1"/>
</dbReference>
<dbReference type="GO" id="GO:0007596">
    <property type="term" value="P:blood coagulation"/>
    <property type="evidence" value="ECO:0007669"/>
    <property type="project" value="UniProtKB-KW"/>
</dbReference>
<keyword evidence="14 26" id="KW-0378">Hydrolase</keyword>
<feature type="active site" description="Charge relay system" evidence="24">
    <location>
        <position position="349"/>
    </location>
</feature>
<keyword evidence="8 25" id="KW-0245">EGF-like domain</keyword>
<dbReference type="FunFam" id="2.40.10.10:FF:000120">
    <property type="entry name" value="Putative serine protease"/>
    <property type="match status" value="1"/>
</dbReference>
<dbReference type="PRINTS" id="PR00001">
    <property type="entry name" value="GLABLOOD"/>
</dbReference>
<evidence type="ECO:0000256" key="24">
    <source>
        <dbReference type="PIRSR" id="PIRSR001143-1"/>
    </source>
</evidence>
<evidence type="ECO:0000256" key="13">
    <source>
        <dbReference type="ARBA" id="ARBA00022729"/>
    </source>
</evidence>
<dbReference type="SUPFAM" id="SSF57630">
    <property type="entry name" value="GLA-domain"/>
    <property type="match status" value="1"/>
</dbReference>
<dbReference type="InterPro" id="IPR033116">
    <property type="entry name" value="TRYPSIN_SER"/>
</dbReference>
<keyword evidence="15 26" id="KW-0720">Serine protease</keyword>
<dbReference type="Pfam" id="PF00089">
    <property type="entry name" value="Trypsin"/>
    <property type="match status" value="1"/>
</dbReference>
<keyword evidence="16" id="KW-0106">Calcium</keyword>
<evidence type="ECO:0000256" key="3">
    <source>
        <dbReference type="ARBA" id="ARBA00004613"/>
    </source>
</evidence>
<evidence type="ECO:0000256" key="12">
    <source>
        <dbReference type="ARBA" id="ARBA00022723"/>
    </source>
</evidence>
<name>A0AA88LS90_TACVA</name>
<dbReference type="Pfam" id="PF00008">
    <property type="entry name" value="EGF"/>
    <property type="match status" value="1"/>
</dbReference>
<dbReference type="PROSITE" id="PS50998">
    <property type="entry name" value="GLA_2"/>
    <property type="match status" value="1"/>
</dbReference>
<dbReference type="PROSITE" id="PS50026">
    <property type="entry name" value="EGF_3"/>
    <property type="match status" value="1"/>
</dbReference>
<comment type="function">
    <text evidence="2">Factor IX is a vitamin K-dependent plasma protein that participates in the intrinsic pathway of blood coagulation by converting factor X to its active form in the presence of Ca(2+) ions, phospholipids, and factor VIIIa.</text>
</comment>
<keyword evidence="17" id="KW-0460">Magnesium</keyword>
<dbReference type="InterPro" id="IPR000152">
    <property type="entry name" value="EGF-type_Asp/Asn_hydroxyl_site"/>
</dbReference>
<evidence type="ECO:0000256" key="16">
    <source>
        <dbReference type="ARBA" id="ARBA00022837"/>
    </source>
</evidence>